<name>A0AAD7SZX6_9TELE</name>
<feature type="region of interest" description="Disordered" evidence="1">
    <location>
        <begin position="65"/>
        <end position="116"/>
    </location>
</feature>
<dbReference type="EMBL" id="JAINUG010000021">
    <property type="protein sequence ID" value="KAJ8411849.1"/>
    <property type="molecule type" value="Genomic_DNA"/>
</dbReference>
<accession>A0AAD7SZX6</accession>
<protein>
    <submittedName>
        <fullName evidence="2">Uncharacterized protein</fullName>
    </submittedName>
</protein>
<comment type="caution">
    <text evidence="2">The sequence shown here is derived from an EMBL/GenBank/DDBJ whole genome shotgun (WGS) entry which is preliminary data.</text>
</comment>
<dbReference type="AlphaFoldDB" id="A0AAD7SZX6"/>
<evidence type="ECO:0000256" key="1">
    <source>
        <dbReference type="SAM" id="MobiDB-lite"/>
    </source>
</evidence>
<sequence>MFSICDKSSSAVAVINNSFDCNAIQAGPGAWALAYPVFHVRREVCAAAPSEHRSAAVWPDTLFGGRRRNAVGRPPASEAGQPAITASSVAAAGPASAPSPAIPHAARQGPSPELFL</sequence>
<reference evidence="2" key="1">
    <citation type="journal article" date="2023" name="Science">
        <title>Genome structures resolve the early diversification of teleost fishes.</title>
        <authorList>
            <person name="Parey E."/>
            <person name="Louis A."/>
            <person name="Montfort J."/>
            <person name="Bouchez O."/>
            <person name="Roques C."/>
            <person name="Iampietro C."/>
            <person name="Lluch J."/>
            <person name="Castinel A."/>
            <person name="Donnadieu C."/>
            <person name="Desvignes T."/>
            <person name="Floi Bucao C."/>
            <person name="Jouanno E."/>
            <person name="Wen M."/>
            <person name="Mejri S."/>
            <person name="Dirks R."/>
            <person name="Jansen H."/>
            <person name="Henkel C."/>
            <person name="Chen W.J."/>
            <person name="Zahm M."/>
            <person name="Cabau C."/>
            <person name="Klopp C."/>
            <person name="Thompson A.W."/>
            <person name="Robinson-Rechavi M."/>
            <person name="Braasch I."/>
            <person name="Lecointre G."/>
            <person name="Bobe J."/>
            <person name="Postlethwait J.H."/>
            <person name="Berthelot C."/>
            <person name="Roest Crollius H."/>
            <person name="Guiguen Y."/>
        </authorList>
    </citation>
    <scope>NUCLEOTIDE SEQUENCE</scope>
    <source>
        <strain evidence="2">NC1722</strain>
    </source>
</reference>
<evidence type="ECO:0000313" key="2">
    <source>
        <dbReference type="EMBL" id="KAJ8411849.1"/>
    </source>
</evidence>
<gene>
    <name evidence="2" type="ORF">AAFF_G00154870</name>
</gene>
<evidence type="ECO:0000313" key="3">
    <source>
        <dbReference type="Proteomes" id="UP001221898"/>
    </source>
</evidence>
<proteinExistence type="predicted"/>
<feature type="compositionally biased region" description="Low complexity" evidence="1">
    <location>
        <begin position="82"/>
        <end position="106"/>
    </location>
</feature>
<keyword evidence="3" id="KW-1185">Reference proteome</keyword>
<dbReference type="Proteomes" id="UP001221898">
    <property type="component" value="Unassembled WGS sequence"/>
</dbReference>
<organism evidence="2 3">
    <name type="scientific">Aldrovandia affinis</name>
    <dbReference type="NCBI Taxonomy" id="143900"/>
    <lineage>
        <taxon>Eukaryota</taxon>
        <taxon>Metazoa</taxon>
        <taxon>Chordata</taxon>
        <taxon>Craniata</taxon>
        <taxon>Vertebrata</taxon>
        <taxon>Euteleostomi</taxon>
        <taxon>Actinopterygii</taxon>
        <taxon>Neopterygii</taxon>
        <taxon>Teleostei</taxon>
        <taxon>Notacanthiformes</taxon>
        <taxon>Halosauridae</taxon>
        <taxon>Aldrovandia</taxon>
    </lineage>
</organism>